<sequence length="54" mass="6264">MCLIKRNMTYIPFNKFSNPLCTSVTYFTEKCSSNMGLNLDAVQDMHANFHLHHV</sequence>
<name>A0A0A9FQQ5_ARUDO</name>
<protein>
    <submittedName>
        <fullName evidence="1">Uncharacterized protein</fullName>
    </submittedName>
</protein>
<organism evidence="1">
    <name type="scientific">Arundo donax</name>
    <name type="common">Giant reed</name>
    <name type="synonym">Donax arundinaceus</name>
    <dbReference type="NCBI Taxonomy" id="35708"/>
    <lineage>
        <taxon>Eukaryota</taxon>
        <taxon>Viridiplantae</taxon>
        <taxon>Streptophyta</taxon>
        <taxon>Embryophyta</taxon>
        <taxon>Tracheophyta</taxon>
        <taxon>Spermatophyta</taxon>
        <taxon>Magnoliopsida</taxon>
        <taxon>Liliopsida</taxon>
        <taxon>Poales</taxon>
        <taxon>Poaceae</taxon>
        <taxon>PACMAD clade</taxon>
        <taxon>Arundinoideae</taxon>
        <taxon>Arundineae</taxon>
        <taxon>Arundo</taxon>
    </lineage>
</organism>
<accession>A0A0A9FQQ5</accession>
<reference evidence="1" key="2">
    <citation type="journal article" date="2015" name="Data Brief">
        <title>Shoot transcriptome of the giant reed, Arundo donax.</title>
        <authorList>
            <person name="Barrero R.A."/>
            <person name="Guerrero F.D."/>
            <person name="Moolhuijzen P."/>
            <person name="Goolsby J.A."/>
            <person name="Tidwell J."/>
            <person name="Bellgard S.E."/>
            <person name="Bellgard M.I."/>
        </authorList>
    </citation>
    <scope>NUCLEOTIDE SEQUENCE</scope>
    <source>
        <tissue evidence="1">Shoot tissue taken approximately 20 cm above the soil surface</tissue>
    </source>
</reference>
<evidence type="ECO:0000313" key="1">
    <source>
        <dbReference type="EMBL" id="JAE15165.1"/>
    </source>
</evidence>
<dbReference type="AlphaFoldDB" id="A0A0A9FQQ5"/>
<dbReference type="EMBL" id="GBRH01182731">
    <property type="protein sequence ID" value="JAE15165.1"/>
    <property type="molecule type" value="Transcribed_RNA"/>
</dbReference>
<proteinExistence type="predicted"/>
<reference evidence="1" key="1">
    <citation type="submission" date="2014-09" db="EMBL/GenBank/DDBJ databases">
        <authorList>
            <person name="Magalhaes I.L.F."/>
            <person name="Oliveira U."/>
            <person name="Santos F.R."/>
            <person name="Vidigal T.H.D.A."/>
            <person name="Brescovit A.D."/>
            <person name="Santos A.J."/>
        </authorList>
    </citation>
    <scope>NUCLEOTIDE SEQUENCE</scope>
    <source>
        <tissue evidence="1">Shoot tissue taken approximately 20 cm above the soil surface</tissue>
    </source>
</reference>